<evidence type="ECO:0000256" key="3">
    <source>
        <dbReference type="ARBA" id="ARBA00023015"/>
    </source>
</evidence>
<feature type="compositionally biased region" description="Low complexity" evidence="7">
    <location>
        <begin position="176"/>
        <end position="196"/>
    </location>
</feature>
<dbReference type="InterPro" id="IPR013087">
    <property type="entry name" value="Znf_C2H2_type"/>
</dbReference>
<keyword evidence="3" id="KW-0805">Transcription regulation</keyword>
<protein>
    <submittedName>
        <fullName evidence="10">Uncharacterized protein</fullName>
    </submittedName>
</protein>
<keyword evidence="5" id="KW-0539">Nucleus</keyword>
<proteinExistence type="predicted"/>
<dbReference type="PANTHER" id="PTHR47660:SF2">
    <property type="entry name" value="TRANSCRIPTION FACTOR WITH C2H2 AND ZN(2)-CYS(6) DNA BINDING DOMAIN (EUROFUNG)"/>
    <property type="match status" value="1"/>
</dbReference>
<dbReference type="SMART" id="SM00066">
    <property type="entry name" value="GAL4"/>
    <property type="match status" value="1"/>
</dbReference>
<evidence type="ECO:0000259" key="9">
    <source>
        <dbReference type="PROSITE" id="PS50157"/>
    </source>
</evidence>
<dbReference type="GO" id="GO:0000981">
    <property type="term" value="F:DNA-binding transcription factor activity, RNA polymerase II-specific"/>
    <property type="evidence" value="ECO:0007669"/>
    <property type="project" value="InterPro"/>
</dbReference>
<dbReference type="AlphaFoldDB" id="A0AAD6U9N6"/>
<reference evidence="10" key="1">
    <citation type="submission" date="2023-03" db="EMBL/GenBank/DDBJ databases">
        <title>Massive genome expansion in bonnet fungi (Mycena s.s.) driven by repeated elements and novel gene families across ecological guilds.</title>
        <authorList>
            <consortium name="Lawrence Berkeley National Laboratory"/>
            <person name="Harder C.B."/>
            <person name="Miyauchi S."/>
            <person name="Viragh M."/>
            <person name="Kuo A."/>
            <person name="Thoen E."/>
            <person name="Andreopoulos B."/>
            <person name="Lu D."/>
            <person name="Skrede I."/>
            <person name="Drula E."/>
            <person name="Henrissat B."/>
            <person name="Morin E."/>
            <person name="Kohler A."/>
            <person name="Barry K."/>
            <person name="LaButti K."/>
            <person name="Morin E."/>
            <person name="Salamov A."/>
            <person name="Lipzen A."/>
            <person name="Mereny Z."/>
            <person name="Hegedus B."/>
            <person name="Baldrian P."/>
            <person name="Stursova M."/>
            <person name="Weitz H."/>
            <person name="Taylor A."/>
            <person name="Grigoriev I.V."/>
            <person name="Nagy L.G."/>
            <person name="Martin F."/>
            <person name="Kauserud H."/>
        </authorList>
    </citation>
    <scope>NUCLEOTIDE SEQUENCE</scope>
    <source>
        <strain evidence="10">CBHHK173m</strain>
    </source>
</reference>
<keyword evidence="6" id="KW-0863">Zinc-finger</keyword>
<dbReference type="InterPro" id="IPR036864">
    <property type="entry name" value="Zn2-C6_fun-type_DNA-bd_sf"/>
</dbReference>
<evidence type="ECO:0000256" key="7">
    <source>
        <dbReference type="SAM" id="MobiDB-lite"/>
    </source>
</evidence>
<dbReference type="PANTHER" id="PTHR47660">
    <property type="entry name" value="TRANSCRIPTION FACTOR WITH C2H2 AND ZN(2)-CYS(6) DNA BINDING DOMAIN (EUROFUNG)-RELATED-RELATED"/>
    <property type="match status" value="1"/>
</dbReference>
<dbReference type="PROSITE" id="PS50048">
    <property type="entry name" value="ZN2_CY6_FUNGAL_2"/>
    <property type="match status" value="1"/>
</dbReference>
<organism evidence="10 11">
    <name type="scientific">Mycena belliarum</name>
    <dbReference type="NCBI Taxonomy" id="1033014"/>
    <lineage>
        <taxon>Eukaryota</taxon>
        <taxon>Fungi</taxon>
        <taxon>Dikarya</taxon>
        <taxon>Basidiomycota</taxon>
        <taxon>Agaricomycotina</taxon>
        <taxon>Agaricomycetes</taxon>
        <taxon>Agaricomycetidae</taxon>
        <taxon>Agaricales</taxon>
        <taxon>Marasmiineae</taxon>
        <taxon>Mycenaceae</taxon>
        <taxon>Mycena</taxon>
    </lineage>
</organism>
<dbReference type="GO" id="GO:0008270">
    <property type="term" value="F:zinc ion binding"/>
    <property type="evidence" value="ECO:0007669"/>
    <property type="project" value="UniProtKB-KW"/>
</dbReference>
<feature type="compositionally biased region" description="Acidic residues" evidence="7">
    <location>
        <begin position="202"/>
        <end position="213"/>
    </location>
</feature>
<comment type="caution">
    <text evidence="10">The sequence shown here is derived from an EMBL/GenBank/DDBJ whole genome shotgun (WGS) entry which is preliminary data.</text>
</comment>
<dbReference type="Proteomes" id="UP001222325">
    <property type="component" value="Unassembled WGS sequence"/>
</dbReference>
<dbReference type="Gene3D" id="3.30.160.60">
    <property type="entry name" value="Classic Zinc Finger"/>
    <property type="match status" value="1"/>
</dbReference>
<keyword evidence="11" id="KW-1185">Reference proteome</keyword>
<evidence type="ECO:0000256" key="1">
    <source>
        <dbReference type="ARBA" id="ARBA00022723"/>
    </source>
</evidence>
<evidence type="ECO:0000256" key="4">
    <source>
        <dbReference type="ARBA" id="ARBA00023163"/>
    </source>
</evidence>
<dbReference type="CDD" id="cd00067">
    <property type="entry name" value="GAL4"/>
    <property type="match status" value="1"/>
</dbReference>
<dbReference type="EMBL" id="JARJCN010000014">
    <property type="protein sequence ID" value="KAJ7094724.1"/>
    <property type="molecule type" value="Genomic_DNA"/>
</dbReference>
<dbReference type="PROSITE" id="PS50157">
    <property type="entry name" value="ZINC_FINGER_C2H2_2"/>
    <property type="match status" value="1"/>
</dbReference>
<name>A0AAD6U9N6_9AGAR</name>
<feature type="compositionally biased region" description="Polar residues" evidence="7">
    <location>
        <begin position="1"/>
        <end position="11"/>
    </location>
</feature>
<evidence type="ECO:0000256" key="5">
    <source>
        <dbReference type="ARBA" id="ARBA00023242"/>
    </source>
</evidence>
<evidence type="ECO:0000256" key="2">
    <source>
        <dbReference type="ARBA" id="ARBA00022833"/>
    </source>
</evidence>
<feature type="region of interest" description="Disordered" evidence="7">
    <location>
        <begin position="1"/>
        <end position="25"/>
    </location>
</feature>
<accession>A0AAD6U9N6</accession>
<dbReference type="PROSITE" id="PS00463">
    <property type="entry name" value="ZN2_CY6_FUNGAL_1"/>
    <property type="match status" value="1"/>
</dbReference>
<evidence type="ECO:0000313" key="10">
    <source>
        <dbReference type="EMBL" id="KAJ7094724.1"/>
    </source>
</evidence>
<feature type="domain" description="Zn(2)-C6 fungal-type" evidence="8">
    <location>
        <begin position="91"/>
        <end position="120"/>
    </location>
</feature>
<keyword evidence="1" id="KW-0479">Metal-binding</keyword>
<dbReference type="Gene3D" id="4.10.240.10">
    <property type="entry name" value="Zn(2)-C6 fungal-type DNA-binding domain"/>
    <property type="match status" value="1"/>
</dbReference>
<evidence type="ECO:0000256" key="6">
    <source>
        <dbReference type="PROSITE-ProRule" id="PRU00042"/>
    </source>
</evidence>
<dbReference type="SUPFAM" id="SSF57701">
    <property type="entry name" value="Zn2/Cys6 DNA-binding domain"/>
    <property type="match status" value="1"/>
</dbReference>
<keyword evidence="4" id="KW-0804">Transcription</keyword>
<dbReference type="InterPro" id="IPR036236">
    <property type="entry name" value="Znf_C2H2_sf"/>
</dbReference>
<feature type="domain" description="C2H2-type" evidence="9">
    <location>
        <begin position="30"/>
        <end position="57"/>
    </location>
</feature>
<evidence type="ECO:0000259" key="8">
    <source>
        <dbReference type="PROSITE" id="PS50048"/>
    </source>
</evidence>
<feature type="region of interest" description="Disordered" evidence="7">
    <location>
        <begin position="167"/>
        <end position="214"/>
    </location>
</feature>
<dbReference type="SUPFAM" id="SSF57667">
    <property type="entry name" value="beta-beta-alpha zinc fingers"/>
    <property type="match status" value="1"/>
</dbReference>
<evidence type="ECO:0000313" key="11">
    <source>
        <dbReference type="Proteomes" id="UP001222325"/>
    </source>
</evidence>
<sequence length="774" mass="82423">MTMDDQSSSPLRTGGMHAHKGNIPSLPQTKQCAMCPARFTRTTHLNRHLRSHTNERLHRCSICKIAEFTRSDLLTRHKRTCGHINRSRRKSCEACAESKIKCTLTYPCAKCTARGRACVFVNDPETSKTKTRRVRRGAEAEVDARLENADAVPLRLDDMLALADVETRSPSPVPPALSESSSSSESTGSSASPSTSERGDVEGDADVEGDMGGETDCARFGGECDFGVALPPFSDDRPAEWYGGAYDCDYECNYECSASLDYSADGGVEAGMYDFVPNMDIGMEMEMRMEQSAPPFDPQLFASFTSLSNALFERRAPRLLAGPDADADADAGEGTAGSLTLLPAVQDPPPAASTALNFDLGLFAGSGGGGGEGAYAAYARVSLTMPQPAVTLARVDALEMQYARDPAQVRETYLHLFLTRFLAHVPLIHAPTLALADTPPVLARIFHACGALFVRTPDAAAFVAATLASASADIARTFCEVDERDADADGDATLHMHLILALVLLQTICLLQRADGGLAPPMAQQHRMLISLIRRSNLIERVAAWTAPEWSDPASLEAAWMDWARFATIKRALLLAYLHDCSHCMYNGAAPALAPAELGAVPLPCDDALWRARGAAEWLAAAAATAPVGAAEHICGVRMPRALAALAAPVPQAEVRLPPFALFLLIHTVLRNIAVAQADGGAGGGADFACGMQGVLDGWLQLWFAAAAPPAGGEPPFVCNSLPFYWLAQVALWRHTTSKVPEPLLEVSMGQMDAADGAHGAKCIGGAGGALFML</sequence>
<gene>
    <name evidence="10" type="ORF">B0H15DRAFT_830648</name>
</gene>
<dbReference type="SMART" id="SM00355">
    <property type="entry name" value="ZnF_C2H2"/>
    <property type="match status" value="2"/>
</dbReference>
<keyword evidence="2" id="KW-0862">Zinc</keyword>
<dbReference type="PROSITE" id="PS00028">
    <property type="entry name" value="ZINC_FINGER_C2H2_1"/>
    <property type="match status" value="1"/>
</dbReference>
<dbReference type="InterPro" id="IPR001138">
    <property type="entry name" value="Zn2Cys6_DnaBD"/>
</dbReference>